<dbReference type="AlphaFoldDB" id="A0A2D1KJY5"/>
<sequence>MVIVGQVMFFIIELLVTLGIVFGFQLIADYYTMKYSNEVVWIGNMSWRLRLMAIIYFSLVGTGLSIVERLYFFNTLALVDLRIMAILLLIIFLGTQIATIVLAVTSVVYFLFWGFHSYILFYTVLYIALFIVSSLINRSKMRFQWQCVWFGFTTTVF</sequence>
<accession>A0A2D1KJY5</accession>
<protein>
    <submittedName>
        <fullName evidence="1">Uncharacterized protein</fullName>
    </submittedName>
</protein>
<evidence type="ECO:0000313" key="2">
    <source>
        <dbReference type="Proteomes" id="UP000223559"/>
    </source>
</evidence>
<name>A0A2D1KJY5_9LACO</name>
<dbReference type="EMBL" id="CP017697">
    <property type="protein sequence ID" value="ATO42447.1"/>
    <property type="molecule type" value="Genomic_DNA"/>
</dbReference>
<organism evidence="1 2">
    <name type="scientific">Loigolactobacillus coryniformis subsp. torquens DSM 20004 = KCTC 3535</name>
    <dbReference type="NCBI Taxonomy" id="1423822"/>
    <lineage>
        <taxon>Bacteria</taxon>
        <taxon>Bacillati</taxon>
        <taxon>Bacillota</taxon>
        <taxon>Bacilli</taxon>
        <taxon>Lactobacillales</taxon>
        <taxon>Lactobacillaceae</taxon>
        <taxon>Loigolactobacillus</taxon>
    </lineage>
</organism>
<gene>
    <name evidence="1" type="ORF">LC20004_00270</name>
</gene>
<dbReference type="RefSeq" id="WP_010014347.1">
    <property type="nucleotide sequence ID" value="NZ_AEOS01000287.1"/>
</dbReference>
<proteinExistence type="predicted"/>
<keyword evidence="2" id="KW-1185">Reference proteome</keyword>
<evidence type="ECO:0000313" key="1">
    <source>
        <dbReference type="EMBL" id="ATO42447.1"/>
    </source>
</evidence>
<dbReference type="KEGG" id="lcy:LC20004_00270"/>
<reference evidence="1 2" key="1">
    <citation type="submission" date="2016-10" db="EMBL/GenBank/DDBJ databases">
        <title>The whole genome sequencing and assembly of L. cotyniformis subsp. torquens DSM 20004 strain.</title>
        <authorList>
            <person name="Park M.-K."/>
            <person name="Lee Y.-J."/>
            <person name="Yi H."/>
            <person name="Bahn Y.-S."/>
            <person name="Kim J.F."/>
            <person name="Lee D.-W."/>
        </authorList>
    </citation>
    <scope>NUCLEOTIDE SEQUENCE [LARGE SCALE GENOMIC DNA]</scope>
    <source>
        <strain evidence="1 2">DSM 20004</strain>
    </source>
</reference>
<dbReference type="OrthoDB" id="9759607at2"/>
<dbReference type="Proteomes" id="UP000223559">
    <property type="component" value="Chromosome"/>
</dbReference>